<organism evidence="1 2">
    <name type="scientific">Methanophagales virus PBV304</name>
    <dbReference type="NCBI Taxonomy" id="3071309"/>
    <lineage>
        <taxon>Viruses</taxon>
        <taxon>Varidnaviria</taxon>
        <taxon>Abadenavirae</taxon>
        <taxon>Produgelaviricota</taxon>
        <taxon>Belvinaviricetes</taxon>
        <taxon>Coyopavirales</taxon>
        <taxon>Chaacviridae</taxon>
        <taxon>Homochaacvirus</taxon>
        <taxon>Homochaacvirus pescaderoense</taxon>
    </lineage>
</organism>
<keyword evidence="2" id="KW-1185">Reference proteome</keyword>
<accession>A0AA46YIU0</accession>
<dbReference type="EMBL" id="OP548099">
    <property type="protein sequence ID" value="UYL65034.1"/>
    <property type="molecule type" value="Genomic_DNA"/>
</dbReference>
<reference evidence="1 2" key="1">
    <citation type="submission" date="2022-09" db="EMBL/GenBank/DDBJ databases">
        <title>Evolutionary Diversification of Methanotrophic Ca. Methanophagales (ANME-1) and Their Expansive Virome.</title>
        <authorList>
            <person name="Laso-Perez R."/>
            <person name="Wu F."/>
            <person name="Cremiere A."/>
            <person name="Speth D.R."/>
            <person name="Magyar J.S."/>
            <person name="Krupovic M."/>
            <person name="Orphan V."/>
        </authorList>
    </citation>
    <scope>NUCLEOTIDE SEQUENCE [LARGE SCALE GENOMIC DNA]</scope>
    <source>
        <strain evidence="1">PBV304</strain>
    </source>
</reference>
<gene>
    <name evidence="1" type="ORF">OBKJMPBA_00002</name>
</gene>
<sequence length="320" mass="35263">MALLEPFMVKTSLGTGADTAVELTAKTGESLLVKDVIINGSNDEYVLLEVEKTTVGFFRVDGHVLGSHLPVNRTNTKACHFYTGFRADASITLISYMIKKGWMRGYPVAEGQTFRVKPFTSGKKLNDVIIVYEKYDAGDIKATDFNGSEAKEYVFVNYGRVSQSIKNAKDYDVNTCVTTEEFPDFPFSENVPSKATIDILGILGSEVIDYDNASNYVYTKFLKMFKGRTCLFDRDKQGLPFYAEAFSGISAGTYIGRGFSVIGNYTSKDRREPFVPPALLSFKAGDEVKVFITAGGEGSTAEITAKYAEIAFIEKVTLAE</sequence>
<evidence type="ECO:0000313" key="2">
    <source>
        <dbReference type="Proteomes" id="UP001156239"/>
    </source>
</evidence>
<dbReference type="Proteomes" id="UP001156239">
    <property type="component" value="Segment"/>
</dbReference>
<proteinExistence type="predicted"/>
<name>A0AA46YIU0_9VIRU</name>
<evidence type="ECO:0000313" key="1">
    <source>
        <dbReference type="EMBL" id="UYL65034.1"/>
    </source>
</evidence>
<protein>
    <submittedName>
        <fullName evidence="1">Uncharacterized protein</fullName>
    </submittedName>
</protein>